<feature type="region of interest" description="Disordered" evidence="1">
    <location>
        <begin position="104"/>
        <end position="132"/>
    </location>
</feature>
<feature type="compositionally biased region" description="Basic and acidic residues" evidence="1">
    <location>
        <begin position="104"/>
        <end position="120"/>
    </location>
</feature>
<evidence type="ECO:0000256" key="1">
    <source>
        <dbReference type="SAM" id="MobiDB-lite"/>
    </source>
</evidence>
<organism evidence="2 3">
    <name type="scientific">Pseudoxanthobacter soli DSM 19599</name>
    <dbReference type="NCBI Taxonomy" id="1123029"/>
    <lineage>
        <taxon>Bacteria</taxon>
        <taxon>Pseudomonadati</taxon>
        <taxon>Pseudomonadota</taxon>
        <taxon>Alphaproteobacteria</taxon>
        <taxon>Hyphomicrobiales</taxon>
        <taxon>Segnochrobactraceae</taxon>
        <taxon>Pseudoxanthobacter</taxon>
    </lineage>
</organism>
<gene>
    <name evidence="2" type="ORF">SAMN02745172_01304</name>
</gene>
<name>A0A1M7ZE87_9HYPH</name>
<keyword evidence="3" id="KW-1185">Reference proteome</keyword>
<dbReference type="STRING" id="1123029.SAMN02745172_01304"/>
<dbReference type="RefSeq" id="WP_073626718.1">
    <property type="nucleotide sequence ID" value="NZ_FRXO01000002.1"/>
</dbReference>
<protein>
    <recommendedName>
        <fullName evidence="4">Flagellar FliJ protein</fullName>
    </recommendedName>
</protein>
<proteinExistence type="predicted"/>
<evidence type="ECO:0000313" key="3">
    <source>
        <dbReference type="Proteomes" id="UP000186406"/>
    </source>
</evidence>
<dbReference type="EMBL" id="FRXO01000002">
    <property type="protein sequence ID" value="SHO63200.1"/>
    <property type="molecule type" value="Genomic_DNA"/>
</dbReference>
<dbReference type="OrthoDB" id="8161456at2"/>
<dbReference type="Proteomes" id="UP000186406">
    <property type="component" value="Unassembled WGS sequence"/>
</dbReference>
<sequence length="132" mass="15343">MSKATKRVRRIVKVQQEMHRLAEWRQAELVRRENELKAAQEEIVQVFNDHDKLYGVVIEPMARKLKSLAGEETRVVRDREAQDRRVVEEAVRLKRAERMAARVEEDARHAEEKQSLRDLIEQIGGTGGASFP</sequence>
<evidence type="ECO:0008006" key="4">
    <source>
        <dbReference type="Google" id="ProtNLM"/>
    </source>
</evidence>
<accession>A0A1M7ZE87</accession>
<reference evidence="2 3" key="1">
    <citation type="submission" date="2016-12" db="EMBL/GenBank/DDBJ databases">
        <authorList>
            <person name="Song W.-J."/>
            <person name="Kurnit D.M."/>
        </authorList>
    </citation>
    <scope>NUCLEOTIDE SEQUENCE [LARGE SCALE GENOMIC DNA]</scope>
    <source>
        <strain evidence="2 3">DSM 19599</strain>
    </source>
</reference>
<evidence type="ECO:0000313" key="2">
    <source>
        <dbReference type="EMBL" id="SHO63200.1"/>
    </source>
</evidence>
<dbReference type="AlphaFoldDB" id="A0A1M7ZE87"/>